<proteinExistence type="predicted"/>
<protein>
    <recommendedName>
        <fullName evidence="3">Phasin family protein</fullName>
    </recommendedName>
</protein>
<dbReference type="Proteomes" id="UP000306985">
    <property type="component" value="Unassembled WGS sequence"/>
</dbReference>
<evidence type="ECO:0000313" key="2">
    <source>
        <dbReference type="Proteomes" id="UP000306985"/>
    </source>
</evidence>
<comment type="caution">
    <text evidence="1">The sequence shown here is derived from an EMBL/GenBank/DDBJ whole genome shotgun (WGS) entry which is preliminary data.</text>
</comment>
<dbReference type="EMBL" id="SZZH01000001">
    <property type="protein sequence ID" value="TKV61750.1"/>
    <property type="molecule type" value="Genomic_DNA"/>
</dbReference>
<sequence length="122" mass="12758">MATNTATKAAQNGAAATDAAFKAATDAATDFARTASEAFAPTMEKATGQVQEYVDVTFAQAKKSSLAMLDAFDAGLDVTLGLHKQLAHISDVDWVKDAVARYTDVAAQAGANYSRAARELLK</sequence>
<dbReference type="AlphaFoldDB" id="A0A4U6QMA7"/>
<gene>
    <name evidence="1" type="ORF">FDO65_09445</name>
</gene>
<evidence type="ECO:0000313" key="1">
    <source>
        <dbReference type="EMBL" id="TKV61750.1"/>
    </source>
</evidence>
<organism evidence="1 2">
    <name type="scientific">Nakamurella flava</name>
    <dbReference type="NCBI Taxonomy" id="2576308"/>
    <lineage>
        <taxon>Bacteria</taxon>
        <taxon>Bacillati</taxon>
        <taxon>Actinomycetota</taxon>
        <taxon>Actinomycetes</taxon>
        <taxon>Nakamurellales</taxon>
        <taxon>Nakamurellaceae</taxon>
        <taxon>Nakamurella</taxon>
    </lineage>
</organism>
<name>A0A4U6QMA7_9ACTN</name>
<keyword evidence="2" id="KW-1185">Reference proteome</keyword>
<accession>A0A4U6QMA7</accession>
<evidence type="ECO:0008006" key="3">
    <source>
        <dbReference type="Google" id="ProtNLM"/>
    </source>
</evidence>
<reference evidence="1 2" key="1">
    <citation type="submission" date="2019-05" db="EMBL/GenBank/DDBJ databases">
        <title>Nakamurella sp. N5BH11, whole genome shotgun sequence.</title>
        <authorList>
            <person name="Tuo L."/>
        </authorList>
    </citation>
    <scope>NUCLEOTIDE SEQUENCE [LARGE SCALE GENOMIC DNA]</scope>
    <source>
        <strain evidence="1 2">N5BH11</strain>
    </source>
</reference>
<dbReference type="RefSeq" id="WP_137449055.1">
    <property type="nucleotide sequence ID" value="NZ_SZZH01000001.1"/>
</dbReference>